<sequence length="270" mass="30455">MIDYCTILFDERERVLLPLHINSLRHYAPDTFNIKVSVRPEDTESIELCEKFGLEVLPHPIYTQLHATLDYKGYRHSGYDTANRLGKLMESCTSDWVVLSHLDIVWLGHPLNNSGQPGLLPIKHLMTDEYGALGIYPHGSMALNRKAYNGCHCGFWPLNLAGKHYTIGNDSWVDVAGYDEIGKGEGPNWKLIVMNGIDVGMLLKVEIQSYGYKFYRPGPTMYFHVAGAAYHGPGGTHPGDKRELTEGDIAVYKEIDARIQKALVDFARFR</sequence>
<dbReference type="EMBL" id="MT142547">
    <property type="protein sequence ID" value="QJA85001.1"/>
    <property type="molecule type" value="Genomic_DNA"/>
</dbReference>
<name>A0A6M3KTV3_9ZZZZ</name>
<organism evidence="1">
    <name type="scientific">viral metagenome</name>
    <dbReference type="NCBI Taxonomy" id="1070528"/>
    <lineage>
        <taxon>unclassified sequences</taxon>
        <taxon>metagenomes</taxon>
        <taxon>organismal metagenomes</taxon>
    </lineage>
</organism>
<dbReference type="AlphaFoldDB" id="A0A6M3KTV3"/>
<evidence type="ECO:0000313" key="1">
    <source>
        <dbReference type="EMBL" id="QJA85001.1"/>
    </source>
</evidence>
<accession>A0A6M3KTV3</accession>
<reference evidence="1" key="1">
    <citation type="submission" date="2020-03" db="EMBL/GenBank/DDBJ databases">
        <title>The deep terrestrial virosphere.</title>
        <authorList>
            <person name="Holmfeldt K."/>
            <person name="Nilsson E."/>
            <person name="Simone D."/>
            <person name="Lopez-Fernandez M."/>
            <person name="Wu X."/>
            <person name="de Brujin I."/>
            <person name="Lundin D."/>
            <person name="Andersson A."/>
            <person name="Bertilsson S."/>
            <person name="Dopson M."/>
        </authorList>
    </citation>
    <scope>NUCLEOTIDE SEQUENCE</scope>
    <source>
        <strain evidence="1">MM415B02303</strain>
    </source>
</reference>
<proteinExistence type="predicted"/>
<protein>
    <recommendedName>
        <fullName evidence="2">Glycosyltransferase</fullName>
    </recommendedName>
</protein>
<evidence type="ECO:0008006" key="2">
    <source>
        <dbReference type="Google" id="ProtNLM"/>
    </source>
</evidence>
<gene>
    <name evidence="1" type="ORF">MM415B02303_0009</name>
</gene>